<accession>A0A0C3C2V7</accession>
<reference evidence="1 2" key="1">
    <citation type="submission" date="2014-04" db="EMBL/GenBank/DDBJ databases">
        <authorList>
            <consortium name="DOE Joint Genome Institute"/>
            <person name="Kuo A."/>
            <person name="Martino E."/>
            <person name="Perotto S."/>
            <person name="Kohler A."/>
            <person name="Nagy L.G."/>
            <person name="Floudas D."/>
            <person name="Copeland A."/>
            <person name="Barry K.W."/>
            <person name="Cichocki N."/>
            <person name="Veneault-Fourrey C."/>
            <person name="LaButti K."/>
            <person name="Lindquist E.A."/>
            <person name="Lipzen A."/>
            <person name="Lundell T."/>
            <person name="Morin E."/>
            <person name="Murat C."/>
            <person name="Sun H."/>
            <person name="Tunlid A."/>
            <person name="Henrissat B."/>
            <person name="Grigoriev I.V."/>
            <person name="Hibbett D.S."/>
            <person name="Martin F."/>
            <person name="Nordberg H.P."/>
            <person name="Cantor M.N."/>
            <person name="Hua S.X."/>
        </authorList>
    </citation>
    <scope>NUCLEOTIDE SEQUENCE [LARGE SCALE GENOMIC DNA]</scope>
    <source>
        <strain evidence="1 2">Zn</strain>
    </source>
</reference>
<evidence type="ECO:0000313" key="1">
    <source>
        <dbReference type="EMBL" id="KIM93213.1"/>
    </source>
</evidence>
<evidence type="ECO:0000313" key="2">
    <source>
        <dbReference type="Proteomes" id="UP000054321"/>
    </source>
</evidence>
<dbReference type="EMBL" id="KN832898">
    <property type="protein sequence ID" value="KIM93213.1"/>
    <property type="molecule type" value="Genomic_DNA"/>
</dbReference>
<protein>
    <submittedName>
        <fullName evidence="1">Uncharacterized protein</fullName>
    </submittedName>
</protein>
<gene>
    <name evidence="1" type="ORF">OIDMADRAFT_21553</name>
</gene>
<sequence length="87" mass="9501">MAILSTFSVLHPVQLPGDTGAMVLFAPDPSITPSPFTNQDIRHAKHHGSRGRILRNAIRLREHFVEGLQSGKSVPQISAFSIKSIES</sequence>
<organism evidence="1 2">
    <name type="scientific">Oidiodendron maius (strain Zn)</name>
    <dbReference type="NCBI Taxonomy" id="913774"/>
    <lineage>
        <taxon>Eukaryota</taxon>
        <taxon>Fungi</taxon>
        <taxon>Dikarya</taxon>
        <taxon>Ascomycota</taxon>
        <taxon>Pezizomycotina</taxon>
        <taxon>Leotiomycetes</taxon>
        <taxon>Leotiomycetes incertae sedis</taxon>
        <taxon>Myxotrichaceae</taxon>
        <taxon>Oidiodendron</taxon>
    </lineage>
</organism>
<proteinExistence type="predicted"/>
<dbReference type="AlphaFoldDB" id="A0A0C3C2V7"/>
<keyword evidence="2" id="KW-1185">Reference proteome</keyword>
<name>A0A0C3C2V7_OIDMZ</name>
<dbReference type="Proteomes" id="UP000054321">
    <property type="component" value="Unassembled WGS sequence"/>
</dbReference>
<dbReference type="HOGENOM" id="CLU_2483940_0_0_1"/>
<dbReference type="InParanoid" id="A0A0C3C2V7"/>
<reference evidence="2" key="2">
    <citation type="submission" date="2015-01" db="EMBL/GenBank/DDBJ databases">
        <title>Evolutionary Origins and Diversification of the Mycorrhizal Mutualists.</title>
        <authorList>
            <consortium name="DOE Joint Genome Institute"/>
            <consortium name="Mycorrhizal Genomics Consortium"/>
            <person name="Kohler A."/>
            <person name="Kuo A."/>
            <person name="Nagy L.G."/>
            <person name="Floudas D."/>
            <person name="Copeland A."/>
            <person name="Barry K.W."/>
            <person name="Cichocki N."/>
            <person name="Veneault-Fourrey C."/>
            <person name="LaButti K."/>
            <person name="Lindquist E.A."/>
            <person name="Lipzen A."/>
            <person name="Lundell T."/>
            <person name="Morin E."/>
            <person name="Murat C."/>
            <person name="Riley R."/>
            <person name="Ohm R."/>
            <person name="Sun H."/>
            <person name="Tunlid A."/>
            <person name="Henrissat B."/>
            <person name="Grigoriev I.V."/>
            <person name="Hibbett D.S."/>
            <person name="Martin F."/>
        </authorList>
    </citation>
    <scope>NUCLEOTIDE SEQUENCE [LARGE SCALE GENOMIC DNA]</scope>
    <source>
        <strain evidence="2">Zn</strain>
    </source>
</reference>